<dbReference type="Proteomes" id="UP001527925">
    <property type="component" value="Unassembled WGS sequence"/>
</dbReference>
<comment type="caution">
    <text evidence="6">The sequence shown here is derived from an EMBL/GenBank/DDBJ whole genome shotgun (WGS) entry which is preliminary data.</text>
</comment>
<proteinExistence type="predicted"/>
<accession>A0ABR4MY90</accession>
<keyword evidence="3 4" id="KW-0067">ATP-binding</keyword>
<organism evidence="6 7">
    <name type="scientific">Polyrhizophydium stewartii</name>
    <dbReference type="NCBI Taxonomy" id="2732419"/>
    <lineage>
        <taxon>Eukaryota</taxon>
        <taxon>Fungi</taxon>
        <taxon>Fungi incertae sedis</taxon>
        <taxon>Chytridiomycota</taxon>
        <taxon>Chytridiomycota incertae sedis</taxon>
        <taxon>Chytridiomycetes</taxon>
        <taxon>Rhizophydiales</taxon>
        <taxon>Rhizophydiales incertae sedis</taxon>
        <taxon>Polyrhizophydium</taxon>
    </lineage>
</organism>
<feature type="domain" description="ATP-grasp" evidence="5">
    <location>
        <begin position="128"/>
        <end position="343"/>
    </location>
</feature>
<dbReference type="Gene3D" id="3.30.1490.20">
    <property type="entry name" value="ATP-grasp fold, A domain"/>
    <property type="match status" value="1"/>
</dbReference>
<name>A0ABR4MY90_9FUNG</name>
<dbReference type="Gene3D" id="3.30.470.20">
    <property type="entry name" value="ATP-grasp fold, B domain"/>
    <property type="match status" value="1"/>
</dbReference>
<dbReference type="PROSITE" id="PS50975">
    <property type="entry name" value="ATP_GRASP"/>
    <property type="match status" value="1"/>
</dbReference>
<dbReference type="EMBL" id="JADGIZ020000073">
    <property type="protein sequence ID" value="KAL2912231.1"/>
    <property type="molecule type" value="Genomic_DNA"/>
</dbReference>
<dbReference type="InterPro" id="IPR013815">
    <property type="entry name" value="ATP_grasp_subdomain_1"/>
</dbReference>
<keyword evidence="1" id="KW-0436">Ligase</keyword>
<evidence type="ECO:0000313" key="6">
    <source>
        <dbReference type="EMBL" id="KAL2912231.1"/>
    </source>
</evidence>
<evidence type="ECO:0000256" key="3">
    <source>
        <dbReference type="ARBA" id="ARBA00022840"/>
    </source>
</evidence>
<dbReference type="PANTHER" id="PTHR43585:SF2">
    <property type="entry name" value="ATP-GRASP ENZYME FSQD"/>
    <property type="match status" value="1"/>
</dbReference>
<protein>
    <recommendedName>
        <fullName evidence="5">ATP-grasp domain-containing protein</fullName>
    </recommendedName>
</protein>
<keyword evidence="7" id="KW-1185">Reference proteome</keyword>
<gene>
    <name evidence="6" type="ORF">HK105_208299</name>
</gene>
<evidence type="ECO:0000256" key="2">
    <source>
        <dbReference type="ARBA" id="ARBA00022741"/>
    </source>
</evidence>
<dbReference type="InterPro" id="IPR011761">
    <property type="entry name" value="ATP-grasp"/>
</dbReference>
<dbReference type="Gene3D" id="3.40.50.20">
    <property type="match status" value="1"/>
</dbReference>
<evidence type="ECO:0000259" key="5">
    <source>
        <dbReference type="PROSITE" id="PS50975"/>
    </source>
</evidence>
<evidence type="ECO:0000313" key="7">
    <source>
        <dbReference type="Proteomes" id="UP001527925"/>
    </source>
</evidence>
<dbReference type="InterPro" id="IPR052032">
    <property type="entry name" value="ATP-dep_AA_Ligase"/>
</dbReference>
<evidence type="ECO:0000256" key="4">
    <source>
        <dbReference type="PROSITE-ProRule" id="PRU00409"/>
    </source>
</evidence>
<dbReference type="SUPFAM" id="SSF56059">
    <property type="entry name" value="Glutathione synthetase ATP-binding domain-like"/>
    <property type="match status" value="1"/>
</dbReference>
<dbReference type="PANTHER" id="PTHR43585">
    <property type="entry name" value="FUMIPYRROLE BIOSYNTHESIS PROTEIN C"/>
    <property type="match status" value="1"/>
</dbReference>
<evidence type="ECO:0000256" key="1">
    <source>
        <dbReference type="ARBA" id="ARBA00022598"/>
    </source>
</evidence>
<sequence>MTSDPNRHTHVLIIDETDALAIYKPVTYSDFVDADKDRVRLMVITSKGALSQQDRDRCMFAIELDRPTRNGMVEMLALRLHHQFRVDVVYTKQEDIILRAAHIRRLLGITNNLQREDALLYRDKYLMKKHARQRGFPVPAFERVFSPVDILAFVELNNLPIIVKPTLGSSSASVRVVRTQEELEKYLENEFYDRIDDVGKTMEYAGDLIVESFLDNRRMYHVNGYARKGRIEHVWPFGYIQTNLGFTQGRAYGNVLIPQTDSRWRGLVSAAQRLLDMMPSPEHLIFHLELFEKARGSDSDGSEIDYVLCEIAARRPGGSIALLMDMAEGGGGFFPETEFRLNIGLPRRERPEIKPLPPSRTVGDLMIPKKPGRLLAVPDPAACPVPGIKCHVFGKIGSVHRCFQLTRLNTCTRLVTEDVFESTEHVERALAEAHAWVDQNTKYEPADCTELDVALSAHHSAKTSRMSSAVVVVDGE</sequence>
<reference evidence="6 7" key="1">
    <citation type="submission" date="2023-09" db="EMBL/GenBank/DDBJ databases">
        <title>Pangenome analysis of Batrachochytrium dendrobatidis and related Chytrids.</title>
        <authorList>
            <person name="Yacoub M.N."/>
            <person name="Stajich J.E."/>
            <person name="James T.Y."/>
        </authorList>
    </citation>
    <scope>NUCLEOTIDE SEQUENCE [LARGE SCALE GENOMIC DNA]</scope>
    <source>
        <strain evidence="6 7">JEL0888</strain>
    </source>
</reference>
<keyword evidence="2 4" id="KW-0547">Nucleotide-binding</keyword>